<protein>
    <recommendedName>
        <fullName evidence="3">Helix-turn-helix domain-containing protein</fullName>
    </recommendedName>
</protein>
<evidence type="ECO:0008006" key="3">
    <source>
        <dbReference type="Google" id="ProtNLM"/>
    </source>
</evidence>
<reference evidence="2" key="1">
    <citation type="submission" date="2023-05" db="EMBL/GenBank/DDBJ databases">
        <title>Sedimentitalea sp. nov. JM2-8.</title>
        <authorList>
            <person name="Huang J."/>
        </authorList>
    </citation>
    <scope>NUCLEOTIDE SEQUENCE [LARGE SCALE GENOMIC DNA]</scope>
    <source>
        <strain evidence="2">KHS03</strain>
    </source>
</reference>
<dbReference type="EMBL" id="JASMWN010000044">
    <property type="protein sequence ID" value="MDU9007069.1"/>
    <property type="molecule type" value="Genomic_DNA"/>
</dbReference>
<keyword evidence="2" id="KW-1185">Reference proteome</keyword>
<name>A0ABU3VLK4_9RHOB</name>
<comment type="caution">
    <text evidence="1">The sequence shown here is derived from an EMBL/GenBank/DDBJ whole genome shotgun (WGS) entry which is preliminary data.</text>
</comment>
<accession>A0ABU3VLK4</accession>
<proteinExistence type="predicted"/>
<dbReference type="Proteomes" id="UP001255416">
    <property type="component" value="Unassembled WGS sequence"/>
</dbReference>
<gene>
    <name evidence="1" type="ORF">QO231_24930</name>
</gene>
<evidence type="ECO:0000313" key="2">
    <source>
        <dbReference type="Proteomes" id="UP001255416"/>
    </source>
</evidence>
<evidence type="ECO:0000313" key="1">
    <source>
        <dbReference type="EMBL" id="MDU9007069.1"/>
    </source>
</evidence>
<sequence length="98" mass="10990">MPRRQIPPPDLHPNWLEAEAMLRQGQPMSAVARHMGVGTATVAGWLDNIREAREAQENDHSAMRTCLWCERSFLSSGPGNRRCPRCAGRSGGIIEQYF</sequence>
<organism evidence="1 2">
    <name type="scientific">Sedimentitalea todarodis</name>
    <dbReference type="NCBI Taxonomy" id="1631240"/>
    <lineage>
        <taxon>Bacteria</taxon>
        <taxon>Pseudomonadati</taxon>
        <taxon>Pseudomonadota</taxon>
        <taxon>Alphaproteobacteria</taxon>
        <taxon>Rhodobacterales</taxon>
        <taxon>Paracoccaceae</taxon>
        <taxon>Sedimentitalea</taxon>
    </lineage>
</organism>